<comment type="caution">
    <text evidence="10">The sequence shown here is derived from an EMBL/GenBank/DDBJ whole genome shotgun (WGS) entry which is preliminary data.</text>
</comment>
<dbReference type="Gene3D" id="1.20.81.30">
    <property type="entry name" value="Type II secretion system (T2SS), domain F"/>
    <property type="match status" value="2"/>
</dbReference>
<dbReference type="PRINTS" id="PR00812">
    <property type="entry name" value="BCTERIALGSPF"/>
</dbReference>
<dbReference type="InterPro" id="IPR018076">
    <property type="entry name" value="T2SS_GspF_dom"/>
</dbReference>
<evidence type="ECO:0000256" key="5">
    <source>
        <dbReference type="ARBA" id="ARBA00022692"/>
    </source>
</evidence>
<evidence type="ECO:0000256" key="8">
    <source>
        <dbReference type="SAM" id="Phobius"/>
    </source>
</evidence>
<name>A0A7W7V7E3_9GAMM</name>
<sequence>MPLFRYKALSTAGDALEGQMEADSAEEVIARLQDAGHLPVEARRADEVAETGSLASLFRRQDLDARQVLQFTQQLATLLGAGQPLDRALGILMDLPESAPARRVLARVREAVRGGAPLSTALEQQHGVFSRLYVNMVRAGEAGGSLHETLARLADYLERSQSLRGRVINALIYPAILVAMIGLALMFLLGYVVPQFELMYQGLDAELPLLTRIVLAFGAAVRDYWLLMLVALAALVVWFDRKRRDPAFRHALDGWLLRRRLFGPLIARLETARLARTLGTLVRNGVPLLSALAIARNVLGNRVLAEAVESASEAVKTGGGLAHALAAHPEFPRLALQMIQVGEESGELDTMLIKVADAFDQETAHAIERMLSALVPALTVLMSVVVGLVILAILTPLYDLTTTIG</sequence>
<keyword evidence="11" id="KW-1185">Reference proteome</keyword>
<evidence type="ECO:0000256" key="6">
    <source>
        <dbReference type="ARBA" id="ARBA00022989"/>
    </source>
</evidence>
<dbReference type="GO" id="GO:0005886">
    <property type="term" value="C:plasma membrane"/>
    <property type="evidence" value="ECO:0007669"/>
    <property type="project" value="UniProtKB-SubCell"/>
</dbReference>
<dbReference type="FunFam" id="1.20.81.30:FF:000001">
    <property type="entry name" value="Type II secretion system protein F"/>
    <property type="match status" value="2"/>
</dbReference>
<protein>
    <submittedName>
        <fullName evidence="10">General secretion pathway protein F</fullName>
    </submittedName>
</protein>
<keyword evidence="4" id="KW-0997">Cell inner membrane</keyword>
<keyword evidence="7 8" id="KW-0472">Membrane</keyword>
<dbReference type="AlphaFoldDB" id="A0A7W7V7E3"/>
<evidence type="ECO:0000256" key="7">
    <source>
        <dbReference type="ARBA" id="ARBA00023136"/>
    </source>
</evidence>
<evidence type="ECO:0000256" key="3">
    <source>
        <dbReference type="ARBA" id="ARBA00022475"/>
    </source>
</evidence>
<gene>
    <name evidence="10" type="ORF">HNQ58_000381</name>
</gene>
<dbReference type="PANTHER" id="PTHR30012">
    <property type="entry name" value="GENERAL SECRETION PATHWAY PROTEIN"/>
    <property type="match status" value="1"/>
</dbReference>
<feature type="transmembrane region" description="Helical" evidence="8">
    <location>
        <begin position="170"/>
        <end position="193"/>
    </location>
</feature>
<evidence type="ECO:0000313" key="11">
    <source>
        <dbReference type="Proteomes" id="UP000519004"/>
    </source>
</evidence>
<evidence type="ECO:0000313" key="10">
    <source>
        <dbReference type="EMBL" id="MBB5014507.1"/>
    </source>
</evidence>
<evidence type="ECO:0000259" key="9">
    <source>
        <dbReference type="Pfam" id="PF00482"/>
    </source>
</evidence>
<feature type="domain" description="Type II secretion system protein GspF" evidence="9">
    <location>
        <begin position="71"/>
        <end position="194"/>
    </location>
</feature>
<dbReference type="PANTHER" id="PTHR30012:SF7">
    <property type="entry name" value="PROTEIN TRANSPORT PROTEIN HOFC HOMOLOG"/>
    <property type="match status" value="1"/>
</dbReference>
<evidence type="ECO:0000256" key="4">
    <source>
        <dbReference type="ARBA" id="ARBA00022519"/>
    </source>
</evidence>
<evidence type="ECO:0000256" key="1">
    <source>
        <dbReference type="ARBA" id="ARBA00004429"/>
    </source>
</evidence>
<feature type="transmembrane region" description="Helical" evidence="8">
    <location>
        <begin position="373"/>
        <end position="398"/>
    </location>
</feature>
<dbReference type="Pfam" id="PF00482">
    <property type="entry name" value="T2SSF"/>
    <property type="match status" value="2"/>
</dbReference>
<dbReference type="GO" id="GO:0015628">
    <property type="term" value="P:protein secretion by the type II secretion system"/>
    <property type="evidence" value="ECO:0007669"/>
    <property type="project" value="TreeGrafter"/>
</dbReference>
<dbReference type="RefSeq" id="WP_183947088.1">
    <property type="nucleotide sequence ID" value="NZ_JACHHX010000002.1"/>
</dbReference>
<dbReference type="EMBL" id="JACHHX010000002">
    <property type="protein sequence ID" value="MBB5014507.1"/>
    <property type="molecule type" value="Genomic_DNA"/>
</dbReference>
<accession>A0A7W7V7E3</accession>
<organism evidence="10 11">
    <name type="scientific">Rehaibacterium terrae</name>
    <dbReference type="NCBI Taxonomy" id="1341696"/>
    <lineage>
        <taxon>Bacteria</taxon>
        <taxon>Pseudomonadati</taxon>
        <taxon>Pseudomonadota</taxon>
        <taxon>Gammaproteobacteria</taxon>
        <taxon>Lysobacterales</taxon>
        <taxon>Lysobacteraceae</taxon>
        <taxon>Rehaibacterium</taxon>
    </lineage>
</organism>
<dbReference type="NCBIfam" id="NF047826">
    <property type="entry name" value="T3SSXpsF"/>
    <property type="match status" value="1"/>
</dbReference>
<keyword evidence="3" id="KW-1003">Cell membrane</keyword>
<reference evidence="10 11" key="1">
    <citation type="submission" date="2020-08" db="EMBL/GenBank/DDBJ databases">
        <title>Genomic Encyclopedia of Type Strains, Phase IV (KMG-IV): sequencing the most valuable type-strain genomes for metagenomic binning, comparative biology and taxonomic classification.</title>
        <authorList>
            <person name="Goeker M."/>
        </authorList>
    </citation>
    <scope>NUCLEOTIDE SEQUENCE [LARGE SCALE GENOMIC DNA]</scope>
    <source>
        <strain evidence="10 11">DSM 25897</strain>
    </source>
</reference>
<feature type="transmembrane region" description="Helical" evidence="8">
    <location>
        <begin position="213"/>
        <end position="239"/>
    </location>
</feature>
<dbReference type="InterPro" id="IPR003004">
    <property type="entry name" value="GspF/PilC"/>
</dbReference>
<dbReference type="Proteomes" id="UP000519004">
    <property type="component" value="Unassembled WGS sequence"/>
</dbReference>
<proteinExistence type="inferred from homology"/>
<keyword evidence="5 8" id="KW-0812">Transmembrane</keyword>
<dbReference type="InterPro" id="IPR042094">
    <property type="entry name" value="T2SS_GspF_sf"/>
</dbReference>
<feature type="domain" description="Type II secretion system protein GspF" evidence="9">
    <location>
        <begin position="275"/>
        <end position="396"/>
    </location>
</feature>
<comment type="similarity">
    <text evidence="2">Belongs to the GSP F family.</text>
</comment>
<comment type="subcellular location">
    <subcellularLocation>
        <location evidence="1">Cell inner membrane</location>
        <topology evidence="1">Multi-pass membrane protein</topology>
    </subcellularLocation>
</comment>
<evidence type="ECO:0000256" key="2">
    <source>
        <dbReference type="ARBA" id="ARBA00005745"/>
    </source>
</evidence>
<keyword evidence="6 8" id="KW-1133">Transmembrane helix</keyword>